<dbReference type="Pfam" id="PF13481">
    <property type="entry name" value="AAA_25"/>
    <property type="match status" value="1"/>
</dbReference>
<keyword evidence="1" id="KW-0240">DNA-directed RNA polymerase</keyword>
<dbReference type="Gene3D" id="3.40.50.300">
    <property type="entry name" value="P-loop containing nucleotide triphosphate hydrolases"/>
    <property type="match status" value="1"/>
</dbReference>
<dbReference type="GO" id="GO:1990077">
    <property type="term" value="C:primosome complex"/>
    <property type="evidence" value="ECO:0007669"/>
    <property type="project" value="UniProtKB-KW"/>
</dbReference>
<keyword evidence="2" id="KW-0639">Primosome</keyword>
<keyword evidence="4" id="KW-0548">Nucleotidyltransferase</keyword>
<dbReference type="SUPFAM" id="SSF56731">
    <property type="entry name" value="DNA primase core"/>
    <property type="match status" value="1"/>
</dbReference>
<dbReference type="Proteomes" id="UP000218775">
    <property type="component" value="Unassembled WGS sequence"/>
</dbReference>
<evidence type="ECO:0000313" key="9">
    <source>
        <dbReference type="EMBL" id="PCI78515.1"/>
    </source>
</evidence>
<evidence type="ECO:0000256" key="6">
    <source>
        <dbReference type="ARBA" id="ARBA00023163"/>
    </source>
</evidence>
<evidence type="ECO:0000256" key="2">
    <source>
        <dbReference type="ARBA" id="ARBA00022515"/>
    </source>
</evidence>
<evidence type="ECO:0000313" key="10">
    <source>
        <dbReference type="Proteomes" id="UP000218775"/>
    </source>
</evidence>
<evidence type="ECO:0000256" key="4">
    <source>
        <dbReference type="ARBA" id="ARBA00022695"/>
    </source>
</evidence>
<keyword evidence="6" id="KW-0804">Transcription</keyword>
<dbReference type="InterPro" id="IPR027417">
    <property type="entry name" value="P-loop_NTPase"/>
</dbReference>
<proteinExistence type="predicted"/>
<reference evidence="10" key="1">
    <citation type="submission" date="2017-08" db="EMBL/GenBank/DDBJ databases">
        <title>A dynamic microbial community with high functional redundancy inhabits the cold, oxic subseafloor aquifer.</title>
        <authorList>
            <person name="Tully B.J."/>
            <person name="Wheat C.G."/>
            <person name="Glazer B.T."/>
            <person name="Huber J.A."/>
        </authorList>
    </citation>
    <scope>NUCLEOTIDE SEQUENCE [LARGE SCALE GENOMIC DNA]</scope>
</reference>
<evidence type="ECO:0000256" key="1">
    <source>
        <dbReference type="ARBA" id="ARBA00022478"/>
    </source>
</evidence>
<dbReference type="Gene3D" id="3.90.580.10">
    <property type="entry name" value="Zinc finger, CHC2-type domain"/>
    <property type="match status" value="1"/>
</dbReference>
<feature type="domain" description="Toprim" evidence="8">
    <location>
        <begin position="260"/>
        <end position="335"/>
    </location>
</feature>
<dbReference type="SUPFAM" id="SSF52540">
    <property type="entry name" value="P-loop containing nucleoside triphosphate hydrolases"/>
    <property type="match status" value="1"/>
</dbReference>
<dbReference type="InterPro" id="IPR055570">
    <property type="entry name" value="DUF7146"/>
</dbReference>
<dbReference type="InterPro" id="IPR034154">
    <property type="entry name" value="TOPRIM_DnaG/twinkle"/>
</dbReference>
<gene>
    <name evidence="9" type="ORF">COB21_00510</name>
</gene>
<feature type="compositionally biased region" description="Polar residues" evidence="7">
    <location>
        <begin position="722"/>
        <end position="732"/>
    </location>
</feature>
<dbReference type="GO" id="GO:0016779">
    <property type="term" value="F:nucleotidyltransferase activity"/>
    <property type="evidence" value="ECO:0007669"/>
    <property type="project" value="UniProtKB-KW"/>
</dbReference>
<dbReference type="GO" id="GO:0008270">
    <property type="term" value="F:zinc ion binding"/>
    <property type="evidence" value="ECO:0007669"/>
    <property type="project" value="InterPro"/>
</dbReference>
<keyword evidence="5" id="KW-0235">DNA replication</keyword>
<dbReference type="GO" id="GO:0006269">
    <property type="term" value="P:DNA replication, synthesis of primer"/>
    <property type="evidence" value="ECO:0007669"/>
    <property type="project" value="UniProtKB-KW"/>
</dbReference>
<dbReference type="CDD" id="cd01029">
    <property type="entry name" value="TOPRIM_primases"/>
    <property type="match status" value="1"/>
</dbReference>
<sequence>MTQNLEERIKNIARGLGKGKQTQNGRNWLTCCPVAAHNDKNPSFSIGVGDNGRMVYNCFKGCTGQEILGSLVSLNLIKDWRGDSVEINRGAGVSKVVLSEEKAQSMPIVTQGVGVEPNVTMQAEPLIDPSLEIVTPPEAMLQSGYNDVTMAEKEKPSNTKKIAEEIWLKTIPFLGTLGGDYLTNRGLTPELLKSREGLSNILRFDANQQALTAKIQDKNSSIQGIHRIFLKKGGKKIEGQAKKTLGHLKGNMVFLESSRSKLILTEGVEDALTLAICCPDYSVGAFLGGNIDLNPPAHIKEIIVAADNDEAGQKFAKKIKRKLQRQGRAVAIVYPSIGKDFNEWWQAKTDSEGILQAVEQAKLEVSGFLNKKTDAAEIFPYKSLAQEFWIKNLIPKTGVVLLSGHPKTGKSWLTLNFIADILSGTPCLGSFETKKTGIYLLSLEDGVSNLKERFLMVNQNKMPEKGNFYFKNTAEGFDGGGIGAIQKEIEEDPNIKILVIDPYEKVRASSNKSNQNAYSKDYTDMSALTKLADELEICIILVHHFKKQTTGDVSTDQNGSQALSGAVDVLMGLYKDREKEEHTLTVTGRCLLEQTIKLDFDDMTGRYQVNEDLAEEKKSLRNSVVGFFKMSLVKSFTPKEISLSLNYTSESDQAMVRRSIKDLVNDKIIKKVKHGYYQFKDDCNTIVTVKKGGVTIANPHEIRPDLVDCNIDHTPTPQCYNGTNQEESSSNALLPEGYDEMEI</sequence>
<dbReference type="InterPro" id="IPR006171">
    <property type="entry name" value="TOPRIM_dom"/>
</dbReference>
<comment type="caution">
    <text evidence="9">The sequence shown here is derived from an EMBL/GenBank/DDBJ whole genome shotgun (WGS) entry which is preliminary data.</text>
</comment>
<name>A0A2A4X8W8_UNCAE</name>
<dbReference type="AlphaFoldDB" id="A0A2A4X8W8"/>
<dbReference type="GO" id="GO:0003677">
    <property type="term" value="F:DNA binding"/>
    <property type="evidence" value="ECO:0007669"/>
    <property type="project" value="InterPro"/>
</dbReference>
<evidence type="ECO:0000256" key="5">
    <source>
        <dbReference type="ARBA" id="ARBA00022705"/>
    </source>
</evidence>
<dbReference type="Gene3D" id="3.40.1360.10">
    <property type="match status" value="1"/>
</dbReference>
<dbReference type="PROSITE" id="PS50880">
    <property type="entry name" value="TOPRIM"/>
    <property type="match status" value="1"/>
</dbReference>
<organism evidence="9 10">
    <name type="scientific">Aerophobetes bacterium</name>
    <dbReference type="NCBI Taxonomy" id="2030807"/>
    <lineage>
        <taxon>Bacteria</taxon>
        <taxon>Candidatus Aerophobota</taxon>
    </lineage>
</organism>
<keyword evidence="3" id="KW-0808">Transferase</keyword>
<dbReference type="InterPro" id="IPR036977">
    <property type="entry name" value="DNA_primase_Znf_CHC2"/>
</dbReference>
<feature type="region of interest" description="Disordered" evidence="7">
    <location>
        <begin position="722"/>
        <end position="743"/>
    </location>
</feature>
<evidence type="ECO:0000256" key="3">
    <source>
        <dbReference type="ARBA" id="ARBA00022679"/>
    </source>
</evidence>
<evidence type="ECO:0000259" key="8">
    <source>
        <dbReference type="PROSITE" id="PS50880"/>
    </source>
</evidence>
<dbReference type="Pfam" id="PF13362">
    <property type="entry name" value="Toprim_3"/>
    <property type="match status" value="1"/>
</dbReference>
<protein>
    <recommendedName>
        <fullName evidence="8">Toprim domain-containing protein</fullName>
    </recommendedName>
</protein>
<dbReference type="Pfam" id="PF23639">
    <property type="entry name" value="DUF7146"/>
    <property type="match status" value="1"/>
</dbReference>
<dbReference type="GO" id="GO:0000428">
    <property type="term" value="C:DNA-directed RNA polymerase complex"/>
    <property type="evidence" value="ECO:0007669"/>
    <property type="project" value="UniProtKB-KW"/>
</dbReference>
<accession>A0A2A4X8W8</accession>
<evidence type="ECO:0000256" key="7">
    <source>
        <dbReference type="SAM" id="MobiDB-lite"/>
    </source>
</evidence>
<dbReference type="EMBL" id="NVUK01000004">
    <property type="protein sequence ID" value="PCI78515.1"/>
    <property type="molecule type" value="Genomic_DNA"/>
</dbReference>